<keyword evidence="1" id="KW-1015">Disulfide bond</keyword>
<evidence type="ECO:0000256" key="1">
    <source>
        <dbReference type="ARBA" id="ARBA00023157"/>
    </source>
</evidence>
<dbReference type="InterPro" id="IPR001304">
    <property type="entry name" value="C-type_lectin-like"/>
</dbReference>
<evidence type="ECO:0000313" key="2">
    <source>
        <dbReference type="Ensembl" id="ENSMUNP00000004782.2"/>
    </source>
</evidence>
<dbReference type="SMART" id="SM00034">
    <property type="entry name" value="CLECT"/>
    <property type="match status" value="1"/>
</dbReference>
<evidence type="ECO:0000313" key="3">
    <source>
        <dbReference type="Proteomes" id="UP000694405"/>
    </source>
</evidence>
<sequence>SNRAGPCPREWLSLGGHCYGYFGQELSWRRAETFCRRFGAGAHLASVHSPGELRTITAMLRSGPCDSDEDEDSTRGGLWIGLHRPAGRWRWSDGSNLDYGSWHQVPTAEKGTCAALQDTGDLKPWFSDSCTKRKPFVCKCRA</sequence>
<dbReference type="Pfam" id="PF00059">
    <property type="entry name" value="Lectin_C"/>
    <property type="match status" value="1"/>
</dbReference>
<dbReference type="InterPro" id="IPR018378">
    <property type="entry name" value="C-type_lectin_CS"/>
</dbReference>
<dbReference type="Ensembl" id="ENSMUNT00000005582.2">
    <property type="protein sequence ID" value="ENSMUNP00000004782.2"/>
    <property type="gene ID" value="ENSMUNG00000003972.2"/>
</dbReference>
<reference evidence="2" key="2">
    <citation type="submission" date="2025-08" db="UniProtKB">
        <authorList>
            <consortium name="Ensembl"/>
        </authorList>
    </citation>
    <scope>IDENTIFICATION</scope>
</reference>
<dbReference type="PROSITE" id="PS00615">
    <property type="entry name" value="C_TYPE_LECTIN_1"/>
    <property type="match status" value="1"/>
</dbReference>
<dbReference type="InterPro" id="IPR050111">
    <property type="entry name" value="C-type_lectin/snaclec_domain"/>
</dbReference>
<dbReference type="PANTHER" id="PTHR22803">
    <property type="entry name" value="MANNOSE, PHOSPHOLIPASE, LECTIN RECEPTOR RELATED"/>
    <property type="match status" value="1"/>
</dbReference>
<dbReference type="AlphaFoldDB" id="A0A8C6IWS4"/>
<gene>
    <name evidence="2" type="primary">LOC117436182</name>
</gene>
<dbReference type="InterPro" id="IPR016187">
    <property type="entry name" value="CTDL_fold"/>
</dbReference>
<organism evidence="2 3">
    <name type="scientific">Melopsittacus undulatus</name>
    <name type="common">Budgerigar</name>
    <name type="synonym">Psittacus undulatus</name>
    <dbReference type="NCBI Taxonomy" id="13146"/>
    <lineage>
        <taxon>Eukaryota</taxon>
        <taxon>Metazoa</taxon>
        <taxon>Chordata</taxon>
        <taxon>Craniata</taxon>
        <taxon>Vertebrata</taxon>
        <taxon>Euteleostomi</taxon>
        <taxon>Archelosauria</taxon>
        <taxon>Archosauria</taxon>
        <taxon>Dinosauria</taxon>
        <taxon>Saurischia</taxon>
        <taxon>Theropoda</taxon>
        <taxon>Coelurosauria</taxon>
        <taxon>Aves</taxon>
        <taxon>Neognathae</taxon>
        <taxon>Neoaves</taxon>
        <taxon>Telluraves</taxon>
        <taxon>Australaves</taxon>
        <taxon>Psittaciformes</taxon>
        <taxon>Psittaculidae</taxon>
        <taxon>Melopsittacus</taxon>
    </lineage>
</organism>
<dbReference type="InterPro" id="IPR016186">
    <property type="entry name" value="C-type_lectin-like/link_sf"/>
</dbReference>
<proteinExistence type="predicted"/>
<keyword evidence="3" id="KW-1185">Reference proteome</keyword>
<dbReference type="Proteomes" id="UP000694405">
    <property type="component" value="Chromosome 5"/>
</dbReference>
<dbReference type="PRINTS" id="PR01504">
    <property type="entry name" value="PNCREATITSAP"/>
</dbReference>
<reference evidence="2" key="1">
    <citation type="submission" date="2020-03" db="EMBL/GenBank/DDBJ databases">
        <title>Melopsittacus undulatus (budgerigar) genome, bMelUnd1, maternal haplotype with Z.</title>
        <authorList>
            <person name="Gedman G."/>
            <person name="Mountcastle J."/>
            <person name="Haase B."/>
            <person name="Formenti G."/>
            <person name="Wright T."/>
            <person name="Apodaca J."/>
            <person name="Pelan S."/>
            <person name="Chow W."/>
            <person name="Rhie A."/>
            <person name="Howe K."/>
            <person name="Fedrigo O."/>
            <person name="Jarvis E.D."/>
        </authorList>
    </citation>
    <scope>NUCLEOTIDE SEQUENCE [LARGE SCALE GENOMIC DNA]</scope>
</reference>
<reference evidence="2" key="3">
    <citation type="submission" date="2025-09" db="UniProtKB">
        <authorList>
            <consortium name="Ensembl"/>
        </authorList>
    </citation>
    <scope>IDENTIFICATION</scope>
</reference>
<dbReference type="PROSITE" id="PS50041">
    <property type="entry name" value="C_TYPE_LECTIN_2"/>
    <property type="match status" value="1"/>
</dbReference>
<accession>A0A8V5FRZ0</accession>
<accession>A0A8C6IWS4</accession>
<protein>
    <submittedName>
        <fullName evidence="2">Uncharacterized protein</fullName>
    </submittedName>
</protein>
<name>A0A8C6IWS4_MELUD</name>
<dbReference type="SUPFAM" id="SSF56436">
    <property type="entry name" value="C-type lectin-like"/>
    <property type="match status" value="1"/>
</dbReference>
<dbReference type="Gene3D" id="3.10.100.10">
    <property type="entry name" value="Mannose-Binding Protein A, subunit A"/>
    <property type="match status" value="1"/>
</dbReference>